<evidence type="ECO:0000259" key="2">
    <source>
        <dbReference type="Pfam" id="PF20150"/>
    </source>
</evidence>
<reference evidence="3" key="1">
    <citation type="submission" date="2018-03" db="EMBL/GenBank/DDBJ databases">
        <authorList>
            <person name="Guldener U."/>
        </authorList>
    </citation>
    <scope>NUCLEOTIDE SEQUENCE</scope>
</reference>
<dbReference type="Proteomes" id="UP001187682">
    <property type="component" value="Unassembled WGS sequence"/>
</dbReference>
<dbReference type="Pfam" id="PF20150">
    <property type="entry name" value="2EXR"/>
    <property type="match status" value="1"/>
</dbReference>
<dbReference type="EMBL" id="ONZQ02000017">
    <property type="protein sequence ID" value="SPO06892.1"/>
    <property type="molecule type" value="Genomic_DNA"/>
</dbReference>
<evidence type="ECO:0000256" key="1">
    <source>
        <dbReference type="SAM" id="MobiDB-lite"/>
    </source>
</evidence>
<sequence>MASTFPQFPHLPLEIRNEIWLAAATEPRVHRVTLSLASAAVGTTPSLHHSTHATRALLSTSHESRAVALVALPDVLPINLPGVVRVSLARDVVCIAGVTPRRLWMGLGAPARARAQVAAWRARGGGEPAPAGLWRTSARRVALEMKATRGGNAVPARGEVWDGDSVWLLARFAAGFDGLEEFYLVPASTGAPARRELAEGVGSGVGMGGSGGRLRGNSPSGDDVYLSGYEVYKWMPMAQYKSPPGSGGRPWKLQLNESLRWLQAAKREFMGLGRSGADMRDDERTHLKGVHVDIMVHVGLAPETNGPGAEASYDAAEPGDTGRVPGRRGREPGLVAWFPHVKLIRAWEAGGRRDISSKEVAGILYGVG</sequence>
<dbReference type="PANTHER" id="PTHR35910">
    <property type="entry name" value="2EXR DOMAIN-CONTAINING PROTEIN"/>
    <property type="match status" value="1"/>
</dbReference>
<protein>
    <recommendedName>
        <fullName evidence="2">2EXR domain-containing protein</fullName>
    </recommendedName>
</protein>
<comment type="caution">
    <text evidence="3">The sequence shown here is derived from an EMBL/GenBank/DDBJ whole genome shotgun (WGS) entry which is preliminary data.</text>
</comment>
<evidence type="ECO:0000313" key="3">
    <source>
        <dbReference type="EMBL" id="SPO06892.1"/>
    </source>
</evidence>
<dbReference type="PANTHER" id="PTHR35910:SF6">
    <property type="entry name" value="2EXR DOMAIN-CONTAINING PROTEIN"/>
    <property type="match status" value="1"/>
</dbReference>
<keyword evidence="4" id="KW-1185">Reference proteome</keyword>
<evidence type="ECO:0000313" key="4">
    <source>
        <dbReference type="Proteomes" id="UP001187682"/>
    </source>
</evidence>
<proteinExistence type="predicted"/>
<feature type="region of interest" description="Disordered" evidence="1">
    <location>
        <begin position="305"/>
        <end position="328"/>
    </location>
</feature>
<name>A0AAE8N647_9PEZI</name>
<accession>A0AAE8N647</accession>
<organism evidence="3 4">
    <name type="scientific">Cephalotrichum gorgonifer</name>
    <dbReference type="NCBI Taxonomy" id="2041049"/>
    <lineage>
        <taxon>Eukaryota</taxon>
        <taxon>Fungi</taxon>
        <taxon>Dikarya</taxon>
        <taxon>Ascomycota</taxon>
        <taxon>Pezizomycotina</taxon>
        <taxon>Sordariomycetes</taxon>
        <taxon>Hypocreomycetidae</taxon>
        <taxon>Microascales</taxon>
        <taxon>Microascaceae</taxon>
        <taxon>Cephalotrichum</taxon>
    </lineage>
</organism>
<dbReference type="InterPro" id="IPR045518">
    <property type="entry name" value="2EXR"/>
</dbReference>
<feature type="domain" description="2EXR" evidence="2">
    <location>
        <begin position="5"/>
        <end position="92"/>
    </location>
</feature>
<gene>
    <name evidence="3" type="ORF">DNG_09586</name>
</gene>
<dbReference type="AlphaFoldDB" id="A0AAE8N647"/>